<protein>
    <recommendedName>
        <fullName evidence="5">UBC core domain-containing protein</fullName>
    </recommendedName>
</protein>
<evidence type="ECO:0000256" key="1">
    <source>
        <dbReference type="ARBA" id="ARBA00022679"/>
    </source>
</evidence>
<dbReference type="CDD" id="cd23798">
    <property type="entry name" value="UBCc_UBE2I"/>
    <property type="match status" value="1"/>
</dbReference>
<feature type="domain" description="UBC core" evidence="5">
    <location>
        <begin position="5"/>
        <end position="191"/>
    </location>
</feature>
<dbReference type="Proteomes" id="UP001188597">
    <property type="component" value="Unassembled WGS sequence"/>
</dbReference>
<dbReference type="Pfam" id="PF00179">
    <property type="entry name" value="UQ_con"/>
    <property type="match status" value="1"/>
</dbReference>
<evidence type="ECO:0000259" key="5">
    <source>
        <dbReference type="PROSITE" id="PS50127"/>
    </source>
</evidence>
<keyword evidence="2" id="KW-0833">Ubl conjugation pathway</keyword>
<accession>A0AA89B2Y8</accession>
<dbReference type="GO" id="GO:0016740">
    <property type="term" value="F:transferase activity"/>
    <property type="evidence" value="ECO:0007669"/>
    <property type="project" value="UniProtKB-KW"/>
</dbReference>
<keyword evidence="1" id="KW-0808">Transferase</keyword>
<feature type="non-terminal residue" evidence="6">
    <location>
        <position position="1"/>
    </location>
</feature>
<dbReference type="InterPro" id="IPR023313">
    <property type="entry name" value="UBQ-conjugating_AS"/>
</dbReference>
<dbReference type="PROSITE" id="PS00183">
    <property type="entry name" value="UBC_1"/>
    <property type="match status" value="1"/>
</dbReference>
<feature type="active site" description="Glycyl thioester intermediate" evidence="3">
    <location>
        <position position="127"/>
    </location>
</feature>
<dbReference type="PANTHER" id="PTHR24067">
    <property type="entry name" value="UBIQUITIN-CONJUGATING ENZYME E2"/>
    <property type="match status" value="1"/>
</dbReference>
<comment type="caution">
    <text evidence="6">The sequence shown here is derived from an EMBL/GenBank/DDBJ whole genome shotgun (WGS) entry which is preliminary data.</text>
</comment>
<evidence type="ECO:0000256" key="3">
    <source>
        <dbReference type="PROSITE-ProRule" id="PRU10133"/>
    </source>
</evidence>
<evidence type="ECO:0000313" key="7">
    <source>
        <dbReference type="Proteomes" id="UP001188597"/>
    </source>
</evidence>
<reference evidence="6" key="1">
    <citation type="submission" date="2022-12" db="EMBL/GenBank/DDBJ databases">
        <title>Draft genome assemblies for two species of Escallonia (Escalloniales).</title>
        <authorList>
            <person name="Chanderbali A."/>
            <person name="Dervinis C."/>
            <person name="Anghel I."/>
            <person name="Soltis D."/>
            <person name="Soltis P."/>
            <person name="Zapata F."/>
        </authorList>
    </citation>
    <scope>NUCLEOTIDE SEQUENCE</scope>
    <source>
        <strain evidence="6">UCBG64.0493</strain>
        <tissue evidence="6">Leaf</tissue>
    </source>
</reference>
<dbReference type="InterPro" id="IPR050113">
    <property type="entry name" value="Ub_conjugating_enzyme"/>
</dbReference>
<dbReference type="EMBL" id="JAVXUP010000839">
    <property type="protein sequence ID" value="KAK3020026.1"/>
    <property type="molecule type" value="Genomic_DNA"/>
</dbReference>
<proteinExistence type="predicted"/>
<feature type="region of interest" description="Disordered" evidence="4">
    <location>
        <begin position="364"/>
        <end position="395"/>
    </location>
</feature>
<dbReference type="InterPro" id="IPR016135">
    <property type="entry name" value="UBQ-conjugating_enzyme/RWD"/>
</dbReference>
<dbReference type="PROSITE" id="PS50127">
    <property type="entry name" value="UBC_2"/>
    <property type="match status" value="1"/>
</dbReference>
<dbReference type="InterPro" id="IPR000608">
    <property type="entry name" value="UBC"/>
</dbReference>
<evidence type="ECO:0000256" key="4">
    <source>
        <dbReference type="SAM" id="MobiDB-lite"/>
    </source>
</evidence>
<organism evidence="6 7">
    <name type="scientific">Escallonia herrerae</name>
    <dbReference type="NCBI Taxonomy" id="1293975"/>
    <lineage>
        <taxon>Eukaryota</taxon>
        <taxon>Viridiplantae</taxon>
        <taxon>Streptophyta</taxon>
        <taxon>Embryophyta</taxon>
        <taxon>Tracheophyta</taxon>
        <taxon>Spermatophyta</taxon>
        <taxon>Magnoliopsida</taxon>
        <taxon>eudicotyledons</taxon>
        <taxon>Gunneridae</taxon>
        <taxon>Pentapetalae</taxon>
        <taxon>asterids</taxon>
        <taxon>campanulids</taxon>
        <taxon>Escalloniales</taxon>
        <taxon>Escalloniaceae</taxon>
        <taxon>Escallonia</taxon>
    </lineage>
</organism>
<dbReference type="SMART" id="SM00212">
    <property type="entry name" value="UBCc"/>
    <property type="match status" value="1"/>
</dbReference>
<sequence length="433" mass="48311">MSGGIARGRLAEERKAWRKNHPHGFVAKPETVPDGSVNLMVWQCTIPGKAGPGPNTPKPDRQQPLKFARKRVLDFLVLIDVAVETDWEGGYYPLALHFSEDYPSKPPKCKFPAGFFHPNVYPSGTVCLSILNEDSGWRPAITVKQILVGIQDLLDQPNPADPAQTEGYHLFIQDSVEYKKRVRQQAKQYPPLMTIDQPAHDVHWRLLFDELNLHLNQNCISSYLELQNRIRLQATWATPAERVELEKGFLSVCGDVDFRDFSRNSFISKSSKSLLLFHSSTTHYPIRDITAAAAIVDEIENKSLIREGKKISAASADAVGALLWGPSPSSSSCVAVFGVSNINGLQLFSHARKNATITMADDMPSSVAETTGGGTSSSLPPKPDKRGQPRHRQMTNSQDIADIVAWIMYDICYITTDMHYFNISRIIELHMNE</sequence>
<gene>
    <name evidence="6" type="ORF">RJ639_004986</name>
</gene>
<keyword evidence="7" id="KW-1185">Reference proteome</keyword>
<evidence type="ECO:0000313" key="6">
    <source>
        <dbReference type="EMBL" id="KAK3020026.1"/>
    </source>
</evidence>
<dbReference type="AlphaFoldDB" id="A0AA89B2Y8"/>
<evidence type="ECO:0000256" key="2">
    <source>
        <dbReference type="ARBA" id="ARBA00022786"/>
    </source>
</evidence>
<name>A0AA89B2Y8_9ASTE</name>
<dbReference type="SUPFAM" id="SSF54495">
    <property type="entry name" value="UBC-like"/>
    <property type="match status" value="1"/>
</dbReference>
<dbReference type="Gene3D" id="3.10.110.10">
    <property type="entry name" value="Ubiquitin Conjugating Enzyme"/>
    <property type="match status" value="1"/>
</dbReference>